<reference evidence="9" key="1">
    <citation type="submission" date="2024-05" db="EMBL/GenBank/DDBJ databases">
        <title>Isolation and characterization of Sporomusa carbonis sp. nov., a carboxydotrophic hydrogenogen in the genus of Sporomusa isolated from a charcoal burning pile.</title>
        <authorList>
            <person name="Boeer T."/>
            <person name="Rosenbaum F."/>
            <person name="Eysell L."/>
            <person name="Mueller V."/>
            <person name="Daniel R."/>
            <person name="Poehlein A."/>
        </authorList>
    </citation>
    <scope>NUCLEOTIDE SEQUENCE [LARGE SCALE GENOMIC DNA]</scope>
    <source>
        <strain evidence="9">DSM 3132</strain>
    </source>
</reference>
<evidence type="ECO:0000256" key="2">
    <source>
        <dbReference type="ARBA" id="ARBA00005642"/>
    </source>
</evidence>
<evidence type="ECO:0000256" key="1">
    <source>
        <dbReference type="ARBA" id="ARBA00000385"/>
    </source>
</evidence>
<organism evidence="9 10">
    <name type="scientific">Sporomusa acidovorans (strain ATCC 49682 / DSM 3132 / Mol)</name>
    <dbReference type="NCBI Taxonomy" id="1123286"/>
    <lineage>
        <taxon>Bacteria</taxon>
        <taxon>Bacillati</taxon>
        <taxon>Bacillota</taxon>
        <taxon>Negativicutes</taxon>
        <taxon>Selenomonadales</taxon>
        <taxon>Sporomusaceae</taxon>
        <taxon>Sporomusa</taxon>
    </lineage>
</organism>
<protein>
    <recommendedName>
        <fullName evidence="5">tRNA pseudouridine synthase B</fullName>
        <ecNumber evidence="5">5.4.99.25</ecNumber>
    </recommendedName>
    <alternativeName>
        <fullName evidence="5">tRNA pseudouridine(55) synthase</fullName>
        <shortName evidence="5">Psi55 synthase</shortName>
    </alternativeName>
    <alternativeName>
        <fullName evidence="5">tRNA pseudouridylate synthase</fullName>
    </alternativeName>
    <alternativeName>
        <fullName evidence="5">tRNA-uridine isomerase</fullName>
    </alternativeName>
</protein>
<feature type="domain" description="Pseudouridine synthase II N-terminal" evidence="6">
    <location>
        <begin position="24"/>
        <end position="172"/>
    </location>
</feature>
<keyword evidence="10" id="KW-1185">Reference proteome</keyword>
<dbReference type="GO" id="GO:0160148">
    <property type="term" value="F:tRNA pseudouridine(55) synthase activity"/>
    <property type="evidence" value="ECO:0007669"/>
    <property type="project" value="UniProtKB-EC"/>
</dbReference>
<comment type="similarity">
    <text evidence="2 5">Belongs to the pseudouridine synthase TruB family. Type 1 subfamily.</text>
</comment>
<dbReference type="CDD" id="cd02573">
    <property type="entry name" value="PseudoU_synth_EcTruB"/>
    <property type="match status" value="1"/>
</dbReference>
<evidence type="ECO:0000256" key="4">
    <source>
        <dbReference type="ARBA" id="ARBA00023235"/>
    </source>
</evidence>
<dbReference type="EMBL" id="CP155571">
    <property type="protein sequence ID" value="XFO72617.1"/>
    <property type="molecule type" value="Genomic_DNA"/>
</dbReference>
<dbReference type="InterPro" id="IPR020103">
    <property type="entry name" value="PsdUridine_synth_cat_dom_sf"/>
</dbReference>
<gene>
    <name evidence="5 9" type="primary">truB</name>
    <name evidence="9" type="ORF">SPACI_026700</name>
</gene>
<dbReference type="NCBIfam" id="TIGR00431">
    <property type="entry name" value="TruB"/>
    <property type="match status" value="1"/>
</dbReference>
<evidence type="ECO:0000313" key="10">
    <source>
        <dbReference type="Proteomes" id="UP000216052"/>
    </source>
</evidence>
<dbReference type="Pfam" id="PF16198">
    <property type="entry name" value="TruB_C_2"/>
    <property type="match status" value="1"/>
</dbReference>
<sequence>MQTGIINVLKPPGMTSHDVVSFVRRLYKIKRVGHAGTLDPAAAGVLPVFIGNATRLIEYFADADKSYRAELTYGFETDTGDDTGNVINNCSYIRPQRSEIETVLASFIGVNEQIPPMYSAIKVGGKKLYELARKGEIIERKPRKIIIDAITLVTEHENGMVFDVTCSKGTYIRTLCSDIGKRLNCLAVMSFLVRTRVGEFQLEQALTLEEIVANKELAVQKADASLKHFPAVILAEHESKAVKNGRSICCNCSDSGLVKMYDWQKNFIGIGQKTCQLTGNAILSPVKILSTEP</sequence>
<keyword evidence="3 5" id="KW-0819">tRNA processing</keyword>
<feature type="domain" description="tRNA pseudouridylate synthase B C-terminal" evidence="8">
    <location>
        <begin position="173"/>
        <end position="226"/>
    </location>
</feature>
<accession>A0ABZ3J2N2</accession>
<name>A0ABZ3J2N2_SPOA4</name>
<comment type="function">
    <text evidence="5">Responsible for synthesis of pseudouridine from uracil-55 in the psi GC loop of transfer RNAs.</text>
</comment>
<dbReference type="InterPro" id="IPR015240">
    <property type="entry name" value="tRNA_sdUridine_synth_fam1_C"/>
</dbReference>
<evidence type="ECO:0000313" key="9">
    <source>
        <dbReference type="EMBL" id="XFO72617.1"/>
    </source>
</evidence>
<dbReference type="HAMAP" id="MF_01080">
    <property type="entry name" value="TruB_bact"/>
    <property type="match status" value="1"/>
</dbReference>
<evidence type="ECO:0000256" key="3">
    <source>
        <dbReference type="ARBA" id="ARBA00022694"/>
    </source>
</evidence>
<dbReference type="InterPro" id="IPR002501">
    <property type="entry name" value="PsdUridine_synth_N"/>
</dbReference>
<evidence type="ECO:0000256" key="5">
    <source>
        <dbReference type="HAMAP-Rule" id="MF_01080"/>
    </source>
</evidence>
<dbReference type="InterPro" id="IPR032819">
    <property type="entry name" value="TruB_C"/>
</dbReference>
<dbReference type="EC" id="5.4.99.25" evidence="5"/>
<evidence type="ECO:0000259" key="7">
    <source>
        <dbReference type="Pfam" id="PF09157"/>
    </source>
</evidence>
<dbReference type="PANTHER" id="PTHR13767">
    <property type="entry name" value="TRNA-PSEUDOURIDINE SYNTHASE"/>
    <property type="match status" value="1"/>
</dbReference>
<dbReference type="PANTHER" id="PTHR13767:SF2">
    <property type="entry name" value="PSEUDOURIDYLATE SYNTHASE TRUB1"/>
    <property type="match status" value="1"/>
</dbReference>
<dbReference type="SUPFAM" id="SSF55120">
    <property type="entry name" value="Pseudouridine synthase"/>
    <property type="match status" value="1"/>
</dbReference>
<dbReference type="Gene3D" id="3.30.2350.10">
    <property type="entry name" value="Pseudouridine synthase"/>
    <property type="match status" value="1"/>
</dbReference>
<evidence type="ECO:0000259" key="6">
    <source>
        <dbReference type="Pfam" id="PF01509"/>
    </source>
</evidence>
<evidence type="ECO:0000259" key="8">
    <source>
        <dbReference type="Pfam" id="PF16198"/>
    </source>
</evidence>
<feature type="active site" description="Nucleophile" evidence="5">
    <location>
        <position position="39"/>
    </location>
</feature>
<dbReference type="Pfam" id="PF09157">
    <property type="entry name" value="TruB-C_2"/>
    <property type="match status" value="1"/>
</dbReference>
<keyword evidence="4 5" id="KW-0413">Isomerase</keyword>
<feature type="domain" description="tRNA pseudouridine synthase II TruB subfamily 1 C-terminal" evidence="7">
    <location>
        <begin position="230"/>
        <end position="272"/>
    </location>
</feature>
<dbReference type="Proteomes" id="UP000216052">
    <property type="component" value="Chromosome"/>
</dbReference>
<comment type="catalytic activity">
    <reaction evidence="1 5">
        <text>uridine(55) in tRNA = pseudouridine(55) in tRNA</text>
        <dbReference type="Rhea" id="RHEA:42532"/>
        <dbReference type="Rhea" id="RHEA-COMP:10101"/>
        <dbReference type="Rhea" id="RHEA-COMP:10102"/>
        <dbReference type="ChEBI" id="CHEBI:65314"/>
        <dbReference type="ChEBI" id="CHEBI:65315"/>
        <dbReference type="EC" id="5.4.99.25"/>
    </reaction>
</comment>
<dbReference type="InterPro" id="IPR014780">
    <property type="entry name" value="tRNA_psdUridine_synth_TruB"/>
</dbReference>
<proteinExistence type="inferred from homology"/>
<dbReference type="Pfam" id="PF01509">
    <property type="entry name" value="TruB_N"/>
    <property type="match status" value="1"/>
</dbReference>